<reference evidence="1" key="1">
    <citation type="submission" date="2022-10" db="EMBL/GenBank/DDBJ databases">
        <title>Genome Sequence of Xylaria curta.</title>
        <authorList>
            <person name="Buettner E."/>
        </authorList>
    </citation>
    <scope>NUCLEOTIDE SEQUENCE</scope>
    <source>
        <strain evidence="1">Babe10</strain>
    </source>
</reference>
<protein>
    <submittedName>
        <fullName evidence="1">Uncharacterized protein</fullName>
    </submittedName>
</protein>
<dbReference type="Proteomes" id="UP001143856">
    <property type="component" value="Unassembled WGS sequence"/>
</dbReference>
<gene>
    <name evidence="1" type="ORF">NUW58_g33</name>
</gene>
<organism evidence="1 2">
    <name type="scientific">Xylaria curta</name>
    <dbReference type="NCBI Taxonomy" id="42375"/>
    <lineage>
        <taxon>Eukaryota</taxon>
        <taxon>Fungi</taxon>
        <taxon>Dikarya</taxon>
        <taxon>Ascomycota</taxon>
        <taxon>Pezizomycotina</taxon>
        <taxon>Sordariomycetes</taxon>
        <taxon>Xylariomycetidae</taxon>
        <taxon>Xylariales</taxon>
        <taxon>Xylariaceae</taxon>
        <taxon>Xylaria</taxon>
    </lineage>
</organism>
<sequence length="270" mass="30945">MPNPVIIDTYTIKPDIHPIVERNDTKEQKRTFEHKKIALMNWAHELHTEMGAYIYLLVEFEGDYYGYTSASTPSENFQWPPLHTGLIRRSYPTPEFHTAAEFESLQYGDRGLKRYCNRDHLRDRDERLIPLQEQFANPAQQTILPRQHIVLLGQEIGPSAHLPAQQMNHPIYRAIHPVQQTAYPSTYNAYMGDTSDPENHNLDRRTDTSEEDKTSTGRESIGTQDEGSSGGDQTSEDGDINKDDLEELLEFYYSSVSGSLSTQHGEPFRS</sequence>
<keyword evidence="2" id="KW-1185">Reference proteome</keyword>
<dbReference type="EMBL" id="JAPDGR010000003">
    <property type="protein sequence ID" value="KAJ2999314.1"/>
    <property type="molecule type" value="Genomic_DNA"/>
</dbReference>
<accession>A0ACC1PSI0</accession>
<comment type="caution">
    <text evidence="1">The sequence shown here is derived from an EMBL/GenBank/DDBJ whole genome shotgun (WGS) entry which is preliminary data.</text>
</comment>
<evidence type="ECO:0000313" key="1">
    <source>
        <dbReference type="EMBL" id="KAJ2999314.1"/>
    </source>
</evidence>
<proteinExistence type="predicted"/>
<evidence type="ECO:0000313" key="2">
    <source>
        <dbReference type="Proteomes" id="UP001143856"/>
    </source>
</evidence>
<name>A0ACC1PSI0_9PEZI</name>